<name>A0AAD8U6P3_GLOAC</name>
<dbReference type="SUPFAM" id="SSF48264">
    <property type="entry name" value="Cytochrome P450"/>
    <property type="match status" value="1"/>
</dbReference>
<evidence type="ECO:0000313" key="7">
    <source>
        <dbReference type="Proteomes" id="UP001244207"/>
    </source>
</evidence>
<sequence>MPPVTKASVRGFLGHDAAEEEGFLDVASTFIVNQIIYAVGAKQWPSLLHPVLYKYLPGFSGLMEQYSNIKDVVQRQMKDKKASGLKPLSDPSRDGRFLVNLRLHMDIQMSLCAARIHTTTTTIVQCLYDLASRQQYLPALRQEVLEVIEEHENVLKRRPASKLGDTDSFVKEVQKFCSPDLTTFQRKATAPVTLSNGFHIPKGARIEVVTAAINANADLHDNPLKSDEARSKFQVLSVSGLDLSWGYGRAACPGRFIADSLTKMVLVKVLKRYDIKMPEASLDIAQ</sequence>
<evidence type="ECO:0000256" key="5">
    <source>
        <dbReference type="ARBA" id="ARBA00023004"/>
    </source>
</evidence>
<accession>A0AAD8U6P3</accession>
<evidence type="ECO:0000256" key="4">
    <source>
        <dbReference type="ARBA" id="ARBA00023002"/>
    </source>
</evidence>
<organism evidence="6 7">
    <name type="scientific">Glomerella acutata</name>
    <name type="common">Colletotrichum acutatum</name>
    <dbReference type="NCBI Taxonomy" id="27357"/>
    <lineage>
        <taxon>Eukaryota</taxon>
        <taxon>Fungi</taxon>
        <taxon>Dikarya</taxon>
        <taxon>Ascomycota</taxon>
        <taxon>Pezizomycotina</taxon>
        <taxon>Sordariomycetes</taxon>
        <taxon>Hypocreomycetidae</taxon>
        <taxon>Glomerellales</taxon>
        <taxon>Glomerellaceae</taxon>
        <taxon>Colletotrichum</taxon>
        <taxon>Colletotrichum acutatum species complex</taxon>
    </lineage>
</organism>
<dbReference type="InterPro" id="IPR001128">
    <property type="entry name" value="Cyt_P450"/>
</dbReference>
<keyword evidence="5" id="KW-0408">Iron</keyword>
<dbReference type="RefSeq" id="XP_060358471.1">
    <property type="nucleotide sequence ID" value="XM_060512641.1"/>
</dbReference>
<evidence type="ECO:0000256" key="3">
    <source>
        <dbReference type="ARBA" id="ARBA00022723"/>
    </source>
</evidence>
<dbReference type="EMBL" id="JAHMHS010000187">
    <property type="protein sequence ID" value="KAK1709132.1"/>
    <property type="molecule type" value="Genomic_DNA"/>
</dbReference>
<dbReference type="GO" id="GO:0020037">
    <property type="term" value="F:heme binding"/>
    <property type="evidence" value="ECO:0007669"/>
    <property type="project" value="InterPro"/>
</dbReference>
<dbReference type="GO" id="GO:0004497">
    <property type="term" value="F:monooxygenase activity"/>
    <property type="evidence" value="ECO:0007669"/>
    <property type="project" value="InterPro"/>
</dbReference>
<evidence type="ECO:0000256" key="1">
    <source>
        <dbReference type="ARBA" id="ARBA00001971"/>
    </source>
</evidence>
<dbReference type="Proteomes" id="UP001244207">
    <property type="component" value="Unassembled WGS sequence"/>
</dbReference>
<comment type="caution">
    <text evidence="6">The sequence shown here is derived from an EMBL/GenBank/DDBJ whole genome shotgun (WGS) entry which is preliminary data.</text>
</comment>
<evidence type="ECO:0000256" key="2">
    <source>
        <dbReference type="ARBA" id="ARBA00010617"/>
    </source>
</evidence>
<dbReference type="Pfam" id="PF00067">
    <property type="entry name" value="p450"/>
    <property type="match status" value="1"/>
</dbReference>
<dbReference type="PANTHER" id="PTHR46206">
    <property type="entry name" value="CYTOCHROME P450"/>
    <property type="match status" value="1"/>
</dbReference>
<proteinExistence type="inferred from homology"/>
<reference evidence="6" key="1">
    <citation type="submission" date="2021-12" db="EMBL/GenBank/DDBJ databases">
        <title>Comparative genomics, transcriptomics and evolutionary studies reveal genomic signatures of adaptation to plant cell wall in hemibiotrophic fungi.</title>
        <authorList>
            <consortium name="DOE Joint Genome Institute"/>
            <person name="Baroncelli R."/>
            <person name="Diaz J.F."/>
            <person name="Benocci T."/>
            <person name="Peng M."/>
            <person name="Battaglia E."/>
            <person name="Haridas S."/>
            <person name="Andreopoulos W."/>
            <person name="Labutti K."/>
            <person name="Pangilinan J."/>
            <person name="Floch G.L."/>
            <person name="Makela M.R."/>
            <person name="Henrissat B."/>
            <person name="Grigoriev I.V."/>
            <person name="Crouch J.A."/>
            <person name="De Vries R.P."/>
            <person name="Sukno S.A."/>
            <person name="Thon M.R."/>
        </authorList>
    </citation>
    <scope>NUCLEOTIDE SEQUENCE</scope>
    <source>
        <strain evidence="6">CBS 112980</strain>
    </source>
</reference>
<keyword evidence="4" id="KW-0560">Oxidoreductase</keyword>
<protein>
    <submittedName>
        <fullName evidence="6">Cytochrome P450</fullName>
    </submittedName>
</protein>
<gene>
    <name evidence="6" type="ORF">BDZ83DRAFT_724295</name>
</gene>
<dbReference type="InterPro" id="IPR036396">
    <property type="entry name" value="Cyt_P450_sf"/>
</dbReference>
<dbReference type="Gene3D" id="1.10.630.10">
    <property type="entry name" value="Cytochrome P450"/>
    <property type="match status" value="1"/>
</dbReference>
<keyword evidence="7" id="KW-1185">Reference proteome</keyword>
<comment type="similarity">
    <text evidence="2">Belongs to the cytochrome P450 family.</text>
</comment>
<comment type="cofactor">
    <cofactor evidence="1">
        <name>heme</name>
        <dbReference type="ChEBI" id="CHEBI:30413"/>
    </cofactor>
</comment>
<keyword evidence="3" id="KW-0479">Metal-binding</keyword>
<dbReference type="GO" id="GO:0005506">
    <property type="term" value="F:iron ion binding"/>
    <property type="evidence" value="ECO:0007669"/>
    <property type="project" value="InterPro"/>
</dbReference>
<dbReference type="GO" id="GO:0016705">
    <property type="term" value="F:oxidoreductase activity, acting on paired donors, with incorporation or reduction of molecular oxygen"/>
    <property type="evidence" value="ECO:0007669"/>
    <property type="project" value="InterPro"/>
</dbReference>
<dbReference type="PANTHER" id="PTHR46206:SF7">
    <property type="entry name" value="P450, PUTATIVE (EUROFUNG)-RELATED"/>
    <property type="match status" value="1"/>
</dbReference>
<dbReference type="CDD" id="cd11041">
    <property type="entry name" value="CYP503A1-like"/>
    <property type="match status" value="1"/>
</dbReference>
<dbReference type="GeneID" id="85396539"/>
<dbReference type="AlphaFoldDB" id="A0AAD8U6P3"/>
<evidence type="ECO:0000313" key="6">
    <source>
        <dbReference type="EMBL" id="KAK1709132.1"/>
    </source>
</evidence>